<dbReference type="AlphaFoldDB" id="A0A6N6MTX5"/>
<dbReference type="RefSeq" id="WP_150962905.1">
    <property type="nucleotide sequence ID" value="NZ_VZZJ01000006.1"/>
</dbReference>
<sequence>MRERIVDVLLFLLSQTDRPSRDDWLSAVDDLFGDLSEGEKRRMADAGIAMLAAERARSAPTLKLIQGGCAADDRNTRDRPKRLSPAAYCHAAVGETVPMLSPGSSGERARLPAKVRRTS</sequence>
<evidence type="ECO:0000313" key="2">
    <source>
        <dbReference type="EMBL" id="KAB1073862.1"/>
    </source>
</evidence>
<dbReference type="EMBL" id="VZZJ01000006">
    <property type="protein sequence ID" value="KAB1073862.1"/>
    <property type="molecule type" value="Genomic_DNA"/>
</dbReference>
<gene>
    <name evidence="2" type="ORF">F6X51_08975</name>
</gene>
<organism evidence="2 3">
    <name type="scientific">Methylobacterium planeticum</name>
    <dbReference type="NCBI Taxonomy" id="2615211"/>
    <lineage>
        <taxon>Bacteria</taxon>
        <taxon>Pseudomonadati</taxon>
        <taxon>Pseudomonadota</taxon>
        <taxon>Alphaproteobacteria</taxon>
        <taxon>Hyphomicrobiales</taxon>
        <taxon>Methylobacteriaceae</taxon>
        <taxon>Methylobacterium</taxon>
    </lineage>
</organism>
<keyword evidence="3" id="KW-1185">Reference proteome</keyword>
<feature type="region of interest" description="Disordered" evidence="1">
    <location>
        <begin position="99"/>
        <end position="119"/>
    </location>
</feature>
<evidence type="ECO:0000313" key="3">
    <source>
        <dbReference type="Proteomes" id="UP000441523"/>
    </source>
</evidence>
<accession>A0A6N6MTX5</accession>
<comment type="caution">
    <text evidence="2">The sequence shown here is derived from an EMBL/GenBank/DDBJ whole genome shotgun (WGS) entry which is preliminary data.</text>
</comment>
<name>A0A6N6MTX5_9HYPH</name>
<proteinExistence type="predicted"/>
<protein>
    <submittedName>
        <fullName evidence="2">Uncharacterized protein</fullName>
    </submittedName>
</protein>
<evidence type="ECO:0000256" key="1">
    <source>
        <dbReference type="SAM" id="MobiDB-lite"/>
    </source>
</evidence>
<reference evidence="2 3" key="1">
    <citation type="submission" date="2019-09" db="EMBL/GenBank/DDBJ databases">
        <title>YIM 132548 draft genome.</title>
        <authorList>
            <person name="Jiang L."/>
        </authorList>
    </citation>
    <scope>NUCLEOTIDE SEQUENCE [LARGE SCALE GENOMIC DNA]</scope>
    <source>
        <strain evidence="2 3">YIM 132548</strain>
    </source>
</reference>
<dbReference type="Proteomes" id="UP000441523">
    <property type="component" value="Unassembled WGS sequence"/>
</dbReference>